<reference evidence="2 3" key="1">
    <citation type="submission" date="2022-10" db="EMBL/GenBank/DDBJ databases">
        <title>Janthinobacterium sp. hw3 Genome sequencing.</title>
        <authorList>
            <person name="Park S."/>
        </authorList>
    </citation>
    <scope>NUCLEOTIDE SEQUENCE [LARGE SCALE GENOMIC DNA]</scope>
    <source>
        <strain evidence="3">hw3</strain>
    </source>
</reference>
<keyword evidence="1" id="KW-1133">Transmembrane helix</keyword>
<sequence>MFSIQLFYLTSEQLCAYAWRKGQLSAPQCFAADAAGAEAFAHYLDGRGQVPAYLLTDLIEEDFQRHLLPHVGGRSGRGLRQRRLLQLYRDTPYRSATVQGRDEAGRRDDQVLFCALTNPSILQPWVEALARMKTPLAGIYSSSLLSAGLVHALALQHRHTLLVTYQSGGLRQSYFHDGQLRFSRLTLAADRDGAAAAIAAETDKTRQFLTSTRMLERGEVLNAVVLAPAARVAALQALCRDGRETVFHFVAMERASAKLSLADAPALADPLLLALLARRRPPSHYALGPQACYYQLWRARLGLYAGSAVMGVYFLLWLGVNGWGIVDASRSGARLRAEAQSYERRYRDIMASLPPQVEKTANMKAAVQIERLVSTRAPGPQAMLTMLSAALDQAPDISLVQLDWKVRLPDNRAGSAQPRADNAPAVPVSALLIGLPAKPPQDLHVEAEVRLAQNDYRAALASIQRFTAALARQPRLTVVLEQTPLDVRPTVKLTGKTATAAPDSKAKFTMNLSWIP</sequence>
<name>A0ABT5K4E2_9BURK</name>
<protein>
    <submittedName>
        <fullName evidence="2">Uncharacterized protein</fullName>
    </submittedName>
</protein>
<dbReference type="Proteomes" id="UP001221208">
    <property type="component" value="Unassembled WGS sequence"/>
</dbReference>
<accession>A0ABT5K4E2</accession>
<gene>
    <name evidence="2" type="ORF">OIK44_19985</name>
</gene>
<keyword evidence="1" id="KW-0472">Membrane</keyword>
<dbReference type="RefSeq" id="WP_273673313.1">
    <property type="nucleotide sequence ID" value="NZ_JAQQXR010000009.1"/>
</dbReference>
<evidence type="ECO:0000313" key="3">
    <source>
        <dbReference type="Proteomes" id="UP001221208"/>
    </source>
</evidence>
<evidence type="ECO:0000256" key="1">
    <source>
        <dbReference type="SAM" id="Phobius"/>
    </source>
</evidence>
<dbReference type="EMBL" id="JAQQXR010000009">
    <property type="protein sequence ID" value="MDC8759871.1"/>
    <property type="molecule type" value="Genomic_DNA"/>
</dbReference>
<feature type="transmembrane region" description="Helical" evidence="1">
    <location>
        <begin position="301"/>
        <end position="326"/>
    </location>
</feature>
<comment type="caution">
    <text evidence="2">The sequence shown here is derived from an EMBL/GenBank/DDBJ whole genome shotgun (WGS) entry which is preliminary data.</text>
</comment>
<evidence type="ECO:0000313" key="2">
    <source>
        <dbReference type="EMBL" id="MDC8759871.1"/>
    </source>
</evidence>
<keyword evidence="3" id="KW-1185">Reference proteome</keyword>
<proteinExistence type="predicted"/>
<keyword evidence="1" id="KW-0812">Transmembrane</keyword>
<organism evidence="2 3">
    <name type="scientific">Janthinobacterium fluminis</name>
    <dbReference type="NCBI Taxonomy" id="2987524"/>
    <lineage>
        <taxon>Bacteria</taxon>
        <taxon>Pseudomonadati</taxon>
        <taxon>Pseudomonadota</taxon>
        <taxon>Betaproteobacteria</taxon>
        <taxon>Burkholderiales</taxon>
        <taxon>Oxalobacteraceae</taxon>
        <taxon>Janthinobacterium</taxon>
    </lineage>
</organism>